<dbReference type="Pfam" id="PF00856">
    <property type="entry name" value="SET"/>
    <property type="match status" value="1"/>
</dbReference>
<organism evidence="15 16">
    <name type="scientific">Frieseomelitta varia</name>
    <dbReference type="NCBI Taxonomy" id="561572"/>
    <lineage>
        <taxon>Eukaryota</taxon>
        <taxon>Metazoa</taxon>
        <taxon>Ecdysozoa</taxon>
        <taxon>Arthropoda</taxon>
        <taxon>Hexapoda</taxon>
        <taxon>Insecta</taxon>
        <taxon>Pterygota</taxon>
        <taxon>Neoptera</taxon>
        <taxon>Endopterygota</taxon>
        <taxon>Hymenoptera</taxon>
        <taxon>Apocrita</taxon>
        <taxon>Aculeata</taxon>
        <taxon>Apoidea</taxon>
        <taxon>Anthophila</taxon>
        <taxon>Apidae</taxon>
        <taxon>Frieseomelitta</taxon>
    </lineage>
</organism>
<evidence type="ECO:0000313" key="16">
    <source>
        <dbReference type="Proteomes" id="UP000655588"/>
    </source>
</evidence>
<comment type="subcellular location">
    <subcellularLocation>
        <location evidence="2">Chromosome</location>
    </subcellularLocation>
    <subcellularLocation>
        <location evidence="1">Nucleus</location>
    </subcellularLocation>
</comment>
<gene>
    <name evidence="15" type="ORF">E2986_03451</name>
</gene>
<dbReference type="SUPFAM" id="SSF82199">
    <property type="entry name" value="SET domain"/>
    <property type="match status" value="1"/>
</dbReference>
<keyword evidence="9" id="KW-0805">Transcription regulation</keyword>
<evidence type="ECO:0000256" key="5">
    <source>
        <dbReference type="ARBA" id="ARBA00022603"/>
    </source>
</evidence>
<dbReference type="InterPro" id="IPR016858">
    <property type="entry name" value="KMT5A-like"/>
</dbReference>
<dbReference type="InterPro" id="IPR051760">
    <property type="entry name" value="KMT5A"/>
</dbReference>
<dbReference type="GO" id="GO:0005700">
    <property type="term" value="C:polytene chromosome"/>
    <property type="evidence" value="ECO:0007669"/>
    <property type="project" value="TreeGrafter"/>
</dbReference>
<evidence type="ECO:0000259" key="14">
    <source>
        <dbReference type="PROSITE" id="PS50280"/>
    </source>
</evidence>
<dbReference type="SMART" id="SM00317">
    <property type="entry name" value="SET"/>
    <property type="match status" value="1"/>
</dbReference>
<dbReference type="PANTHER" id="PTHR46167:SF1">
    <property type="entry name" value="N-LYSINE METHYLTRANSFERASE KMT5A"/>
    <property type="match status" value="1"/>
</dbReference>
<evidence type="ECO:0000256" key="13">
    <source>
        <dbReference type="SAM" id="MobiDB-lite"/>
    </source>
</evidence>
<dbReference type="Proteomes" id="UP000655588">
    <property type="component" value="Unassembled WGS sequence"/>
</dbReference>
<dbReference type="GO" id="GO:0032259">
    <property type="term" value="P:methylation"/>
    <property type="evidence" value="ECO:0007669"/>
    <property type="project" value="UniProtKB-KW"/>
</dbReference>
<feature type="region of interest" description="Disordered" evidence="13">
    <location>
        <begin position="196"/>
        <end position="224"/>
    </location>
</feature>
<keyword evidence="16" id="KW-1185">Reference proteome</keyword>
<dbReference type="PROSITE" id="PS51571">
    <property type="entry name" value="SAM_MT43_PR_SET"/>
    <property type="match status" value="1"/>
</dbReference>
<dbReference type="InterPro" id="IPR001214">
    <property type="entry name" value="SET_dom"/>
</dbReference>
<evidence type="ECO:0000256" key="6">
    <source>
        <dbReference type="ARBA" id="ARBA00022679"/>
    </source>
</evidence>
<evidence type="ECO:0000256" key="9">
    <source>
        <dbReference type="ARBA" id="ARBA00023015"/>
    </source>
</evidence>
<dbReference type="EC" id="2.1.1.361" evidence="3"/>
<evidence type="ECO:0000256" key="12">
    <source>
        <dbReference type="ARBA" id="ARBA00047784"/>
    </source>
</evidence>
<dbReference type="GO" id="GO:0005634">
    <property type="term" value="C:nucleus"/>
    <property type="evidence" value="ECO:0007669"/>
    <property type="project" value="UniProtKB-SubCell"/>
</dbReference>
<evidence type="ECO:0000256" key="10">
    <source>
        <dbReference type="ARBA" id="ARBA00023163"/>
    </source>
</evidence>
<feature type="domain" description="SET" evidence="14">
    <location>
        <begin position="266"/>
        <end position="387"/>
    </location>
</feature>
<evidence type="ECO:0000313" key="15">
    <source>
        <dbReference type="EMBL" id="KAF3426570.1"/>
    </source>
</evidence>
<evidence type="ECO:0000256" key="3">
    <source>
        <dbReference type="ARBA" id="ARBA00012187"/>
    </source>
</evidence>
<keyword evidence="4" id="KW-0158">Chromosome</keyword>
<evidence type="ECO:0000256" key="2">
    <source>
        <dbReference type="ARBA" id="ARBA00004286"/>
    </source>
</evidence>
<keyword evidence="5" id="KW-0489">Methyltransferase</keyword>
<dbReference type="EMBL" id="WNWW01000310">
    <property type="protein sequence ID" value="KAF3426570.1"/>
    <property type="molecule type" value="Genomic_DNA"/>
</dbReference>
<comment type="caution">
    <text evidence="15">The sequence shown here is derived from an EMBL/GenBank/DDBJ whole genome shotgun (WGS) entry which is preliminary data.</text>
</comment>
<accession>A0A833RZM9</accession>
<dbReference type="InterPro" id="IPR046341">
    <property type="entry name" value="SET_dom_sf"/>
</dbReference>
<dbReference type="InterPro" id="IPR047266">
    <property type="entry name" value="KMT5A-like_SET"/>
</dbReference>
<evidence type="ECO:0000256" key="8">
    <source>
        <dbReference type="ARBA" id="ARBA00022853"/>
    </source>
</evidence>
<protein>
    <recommendedName>
        <fullName evidence="3">[histone H4]-lysine(20) N-methyltransferase</fullName>
        <ecNumber evidence="3">2.1.1.361</ecNumber>
    </recommendedName>
</protein>
<evidence type="ECO:0000256" key="4">
    <source>
        <dbReference type="ARBA" id="ARBA00022454"/>
    </source>
</evidence>
<evidence type="ECO:0000256" key="11">
    <source>
        <dbReference type="ARBA" id="ARBA00023242"/>
    </source>
</evidence>
<reference evidence="15" key="1">
    <citation type="submission" date="2019-11" db="EMBL/GenBank/DDBJ databases">
        <title>The nuclear and mitochondrial genomes of Frieseomelitta varia - a highly eusocial stingless bee (Meliponini) with a permanently sterile worker caste.</title>
        <authorList>
            <person name="Freitas F.C.P."/>
            <person name="Lourenco A.P."/>
            <person name="Nunes F.M.F."/>
            <person name="Paschoal A.R."/>
            <person name="Abreu F.C.P."/>
            <person name="Barbin F.O."/>
            <person name="Bataglia L."/>
            <person name="Cardoso-Junior C.A.M."/>
            <person name="Cervoni M.S."/>
            <person name="Silva S.R."/>
            <person name="Dalarmi F."/>
            <person name="Del Lama M.A."/>
            <person name="Depintor T.S."/>
            <person name="Ferreira K.M."/>
            <person name="Goria P.S."/>
            <person name="Jaskot M.C."/>
            <person name="Lago D.C."/>
            <person name="Luna-Lucena D."/>
            <person name="Moda L.M."/>
            <person name="Nascimento L."/>
            <person name="Pedrino M."/>
            <person name="Rabico F.O."/>
            <person name="Sanches F.C."/>
            <person name="Santos D.E."/>
            <person name="Santos C.G."/>
            <person name="Vieira J."/>
            <person name="Lopes T.F."/>
            <person name="Barchuk A.R."/>
            <person name="Hartfelder K."/>
            <person name="Simoes Z.L.P."/>
            <person name="Bitondi M.M.G."/>
            <person name="Pinheiro D.G."/>
        </authorList>
    </citation>
    <scope>NUCLEOTIDE SEQUENCE</scope>
    <source>
        <strain evidence="15">USP_RPSP 00005682</strain>
        <tissue evidence="15">Whole individual</tissue>
    </source>
</reference>
<comment type="catalytic activity">
    <reaction evidence="12">
        <text>L-lysyl(20)-[histone H4] + S-adenosyl-L-methionine = N(6)-methyl-L-lysyl(20)-[histone H4] + S-adenosyl-L-homocysteine + H(+)</text>
        <dbReference type="Rhea" id="RHEA:60344"/>
        <dbReference type="Rhea" id="RHEA-COMP:15554"/>
        <dbReference type="Rhea" id="RHEA-COMP:15555"/>
        <dbReference type="ChEBI" id="CHEBI:15378"/>
        <dbReference type="ChEBI" id="CHEBI:29969"/>
        <dbReference type="ChEBI" id="CHEBI:57856"/>
        <dbReference type="ChEBI" id="CHEBI:59789"/>
        <dbReference type="ChEBI" id="CHEBI:61929"/>
        <dbReference type="EC" id="2.1.1.361"/>
    </reaction>
</comment>
<keyword evidence="6" id="KW-0808">Transferase</keyword>
<evidence type="ECO:0000256" key="7">
    <source>
        <dbReference type="ARBA" id="ARBA00022691"/>
    </source>
</evidence>
<dbReference type="Gene3D" id="2.170.270.10">
    <property type="entry name" value="SET domain"/>
    <property type="match status" value="1"/>
</dbReference>
<dbReference type="AlphaFoldDB" id="A0A833RZM9"/>
<dbReference type="CDD" id="cd10528">
    <property type="entry name" value="SET_SETD8"/>
    <property type="match status" value="1"/>
</dbReference>
<dbReference type="GO" id="GO:0006357">
    <property type="term" value="P:regulation of transcription by RNA polymerase II"/>
    <property type="evidence" value="ECO:0007669"/>
    <property type="project" value="TreeGrafter"/>
</dbReference>
<dbReference type="GO" id="GO:0043516">
    <property type="term" value="P:regulation of DNA damage response, signal transduction by p53 class mediator"/>
    <property type="evidence" value="ECO:0007669"/>
    <property type="project" value="TreeGrafter"/>
</dbReference>
<name>A0A833RZM9_9HYME</name>
<evidence type="ECO:0000256" key="1">
    <source>
        <dbReference type="ARBA" id="ARBA00004123"/>
    </source>
</evidence>
<keyword evidence="7" id="KW-0949">S-adenosyl-L-methionine</keyword>
<proteinExistence type="predicted"/>
<keyword evidence="11" id="KW-0539">Nucleus</keyword>
<dbReference type="GO" id="GO:0140944">
    <property type="term" value="F:histone H4K20 monomethyltransferase activity"/>
    <property type="evidence" value="ECO:0007669"/>
    <property type="project" value="UniProtKB-EC"/>
</dbReference>
<keyword evidence="8" id="KW-0156">Chromatin regulator</keyword>
<dbReference type="PANTHER" id="PTHR46167">
    <property type="entry name" value="N-LYSINE METHYLTRANSFERASE KMT5A"/>
    <property type="match status" value="1"/>
</dbReference>
<sequence length="402" mass="46008">MAYNFLCWDIFFLNYVSRLEEFMKFNVRKQLGLIAGRRKRVQTKNTVHMRTALSSQCEANSPMKKEAKLNVSKSVKNVNLGQVHSVSEEHKPHACINSFLYAQIADVSTNEASTMPIEENFFRSEETSDIQDDILIDVGQFKTDETPVAVPIHGPSTPHRIKMPSSELEDLDDRNANENMHKKSVITSALNLEQQSFKKPASHNRRKLNSNQSAISRSIDPLNAKSTNHKLTDYFPVRRSVRKSKKAVLEEKQRDMENKVLCQVEEGLEIKHFAGKGRGIVTTREFMKGEFVVEYIGELIDQVTAKKREKIYAQDQNTGCYMYYFQHRNHQYCVDATAETDKLGRLVNHSRNGNLIARVVEVGSTPHLVLTAKENIPIGVEITYDYGDRSREAIRHHPWLAL</sequence>
<dbReference type="PROSITE" id="PS50280">
    <property type="entry name" value="SET"/>
    <property type="match status" value="1"/>
</dbReference>
<keyword evidence="10" id="KW-0804">Transcription</keyword>